<feature type="region of interest" description="Disordered" evidence="1">
    <location>
        <begin position="24"/>
        <end position="54"/>
    </location>
</feature>
<keyword evidence="3" id="KW-1185">Reference proteome</keyword>
<accession>A0ABQ4PZI8</accession>
<organism evidence="2 3">
    <name type="scientific">Noviherbaspirillum aridicola</name>
    <dbReference type="NCBI Taxonomy" id="2849687"/>
    <lineage>
        <taxon>Bacteria</taxon>
        <taxon>Pseudomonadati</taxon>
        <taxon>Pseudomonadota</taxon>
        <taxon>Betaproteobacteria</taxon>
        <taxon>Burkholderiales</taxon>
        <taxon>Oxalobacteraceae</taxon>
        <taxon>Noviherbaspirillum</taxon>
    </lineage>
</organism>
<reference evidence="2 3" key="1">
    <citation type="journal article" date="2022" name="Int. J. Syst. Evol. Microbiol.">
        <title>Noviherbaspirillum aridicola sp. nov., isolated from an arid soil in Pakistan.</title>
        <authorList>
            <person name="Khan I.U."/>
            <person name="Saqib M."/>
            <person name="Amin A."/>
            <person name="Hussain F."/>
            <person name="Li L."/>
            <person name="Liu Y.H."/>
            <person name="Fang B.Z."/>
            <person name="Ahmed I."/>
            <person name="Li W.J."/>
        </authorList>
    </citation>
    <scope>NUCLEOTIDE SEQUENCE [LARGE SCALE GENOMIC DNA]</scope>
    <source>
        <strain evidence="2 3">NCCP-691</strain>
    </source>
</reference>
<name>A0ABQ4PZI8_9BURK</name>
<gene>
    <name evidence="2" type="ORF">NCCP691_01810</name>
</gene>
<comment type="caution">
    <text evidence="2">The sequence shown here is derived from an EMBL/GenBank/DDBJ whole genome shotgun (WGS) entry which is preliminary data.</text>
</comment>
<protein>
    <recommendedName>
        <fullName evidence="4">Anti-sigma factor NepR domain-containing protein</fullName>
    </recommendedName>
</protein>
<evidence type="ECO:0000256" key="1">
    <source>
        <dbReference type="SAM" id="MobiDB-lite"/>
    </source>
</evidence>
<dbReference type="EMBL" id="BPMK01000001">
    <property type="protein sequence ID" value="GIZ50167.1"/>
    <property type="molecule type" value="Genomic_DNA"/>
</dbReference>
<proteinExistence type="predicted"/>
<dbReference type="Proteomes" id="UP000887222">
    <property type="component" value="Unassembled WGS sequence"/>
</dbReference>
<sequence>MGRAAMTARTAPIARIQSIPSLYARPPTTAPFPREQQKPSHAAVPRPAVHAEGKRIHRQLKARGTRLMDDEDYRCLVELLARLKTNLES</sequence>
<evidence type="ECO:0008006" key="4">
    <source>
        <dbReference type="Google" id="ProtNLM"/>
    </source>
</evidence>
<evidence type="ECO:0000313" key="2">
    <source>
        <dbReference type="EMBL" id="GIZ50167.1"/>
    </source>
</evidence>
<evidence type="ECO:0000313" key="3">
    <source>
        <dbReference type="Proteomes" id="UP000887222"/>
    </source>
</evidence>